<sequence>MTITVAAPTAFAGPSTRPSIPVPAPSAANHFGVKKYNRFKSLQLSKDEIEATDEKQATVNQLSEWLANEAAKKNKKPPIHSSNHPVRIQTKPRIKKSDVEATDSKRVSVKTLSSWMSDDPFEQKKLRTVRTGRNVIAKSRVFEKEMETRAERECDIRAGSVEERTAWLSGAFKHEVDENNAEAPTQEKNVVRPYQSKPKRDEMRIEENELKSVRDKKEWLSKAFKKQSEGAAIHQTKSFEEQHHSCGGATPAVHQIKSFGTKHDDTAHSIAKSVTEDVLSLPTINQSMSFDGIGRPSTLNAFERPNVVRLYQRDDDEEELRPEEAFKSVHDKQTWLSSAFKKPIGGVGGCRHGSLAGAKENFPKQPNGRGQMVHSVDSDKDSIVDGAADPLSAKLMTDTDSKLHALGIDDTDKMSVADRAKWLKGAFKK</sequence>
<organism evidence="2 3">
    <name type="scientific">Stephanodiscus triporus</name>
    <dbReference type="NCBI Taxonomy" id="2934178"/>
    <lineage>
        <taxon>Eukaryota</taxon>
        <taxon>Sar</taxon>
        <taxon>Stramenopiles</taxon>
        <taxon>Ochrophyta</taxon>
        <taxon>Bacillariophyta</taxon>
        <taxon>Coscinodiscophyceae</taxon>
        <taxon>Thalassiosirophycidae</taxon>
        <taxon>Stephanodiscales</taxon>
        <taxon>Stephanodiscaceae</taxon>
        <taxon>Stephanodiscus</taxon>
    </lineage>
</organism>
<proteinExistence type="predicted"/>
<feature type="region of interest" description="Disordered" evidence="1">
    <location>
        <begin position="1"/>
        <end position="24"/>
    </location>
</feature>
<keyword evidence="3" id="KW-1185">Reference proteome</keyword>
<dbReference type="Proteomes" id="UP001530315">
    <property type="component" value="Unassembled WGS sequence"/>
</dbReference>
<feature type="region of interest" description="Disordered" evidence="1">
    <location>
        <begin position="355"/>
        <end position="385"/>
    </location>
</feature>
<dbReference type="EMBL" id="JALLAZ020001144">
    <property type="protein sequence ID" value="KAL3779824.1"/>
    <property type="molecule type" value="Genomic_DNA"/>
</dbReference>
<name>A0ABD3NVT8_9STRA</name>
<comment type="caution">
    <text evidence="2">The sequence shown here is derived from an EMBL/GenBank/DDBJ whole genome shotgun (WGS) entry which is preliminary data.</text>
</comment>
<evidence type="ECO:0000313" key="3">
    <source>
        <dbReference type="Proteomes" id="UP001530315"/>
    </source>
</evidence>
<feature type="region of interest" description="Disordered" evidence="1">
    <location>
        <begin position="70"/>
        <end position="102"/>
    </location>
</feature>
<gene>
    <name evidence="2" type="ORF">ACHAW5_002009</name>
</gene>
<evidence type="ECO:0000256" key="1">
    <source>
        <dbReference type="SAM" id="MobiDB-lite"/>
    </source>
</evidence>
<dbReference type="AlphaFoldDB" id="A0ABD3NVT8"/>
<reference evidence="2 3" key="1">
    <citation type="submission" date="2024-10" db="EMBL/GenBank/DDBJ databases">
        <title>Updated reference genomes for cyclostephanoid diatoms.</title>
        <authorList>
            <person name="Roberts W.R."/>
            <person name="Alverson A.J."/>
        </authorList>
    </citation>
    <scope>NUCLEOTIDE SEQUENCE [LARGE SCALE GENOMIC DNA]</scope>
    <source>
        <strain evidence="2 3">AJA276-08</strain>
    </source>
</reference>
<evidence type="ECO:0000313" key="2">
    <source>
        <dbReference type="EMBL" id="KAL3779824.1"/>
    </source>
</evidence>
<accession>A0ABD3NVT8</accession>
<protein>
    <submittedName>
        <fullName evidence="2">Uncharacterized protein</fullName>
    </submittedName>
</protein>